<proteinExistence type="predicted"/>
<keyword evidence="2" id="KW-1133">Transmembrane helix</keyword>
<protein>
    <submittedName>
        <fullName evidence="3">Uncharacterized protein</fullName>
    </submittedName>
</protein>
<evidence type="ECO:0000256" key="1">
    <source>
        <dbReference type="SAM" id="Coils"/>
    </source>
</evidence>
<feature type="coiled-coil region" evidence="1">
    <location>
        <begin position="54"/>
        <end position="81"/>
    </location>
</feature>
<evidence type="ECO:0000313" key="3">
    <source>
        <dbReference type="EMBL" id="CAA6820765.1"/>
    </source>
</evidence>
<keyword evidence="1" id="KW-0175">Coiled coil</keyword>
<name>A0A6S6TNC7_9BACT</name>
<keyword evidence="2" id="KW-0812">Transmembrane</keyword>
<organism evidence="3">
    <name type="scientific">uncultured Sulfurovum sp</name>
    <dbReference type="NCBI Taxonomy" id="269237"/>
    <lineage>
        <taxon>Bacteria</taxon>
        <taxon>Pseudomonadati</taxon>
        <taxon>Campylobacterota</taxon>
        <taxon>Epsilonproteobacteria</taxon>
        <taxon>Campylobacterales</taxon>
        <taxon>Sulfurovaceae</taxon>
        <taxon>Sulfurovum</taxon>
        <taxon>environmental samples</taxon>
    </lineage>
</organism>
<evidence type="ECO:0000256" key="2">
    <source>
        <dbReference type="SAM" id="Phobius"/>
    </source>
</evidence>
<gene>
    <name evidence="3" type="ORF">HELGO_WM1529</name>
</gene>
<dbReference type="EMBL" id="CACVAP010000093">
    <property type="protein sequence ID" value="CAA6820765.1"/>
    <property type="molecule type" value="Genomic_DNA"/>
</dbReference>
<sequence>MKISFEEDIRPMIEKLEEILGLSFKVFLSTALIVMALGIYIANLLFGDHSLQVLEKLKQEKVQLTQEIEVLKDQNAKLHKEYLEWTDAQ</sequence>
<keyword evidence="2" id="KW-0472">Membrane</keyword>
<reference evidence="3" key="1">
    <citation type="submission" date="2020-01" db="EMBL/GenBank/DDBJ databases">
        <authorList>
            <person name="Meier V. D."/>
            <person name="Meier V D."/>
        </authorList>
    </citation>
    <scope>NUCLEOTIDE SEQUENCE</scope>
    <source>
        <strain evidence="3">HLG_WM_MAG_06</strain>
    </source>
</reference>
<feature type="transmembrane region" description="Helical" evidence="2">
    <location>
        <begin position="26"/>
        <end position="46"/>
    </location>
</feature>
<accession>A0A6S6TNC7</accession>
<dbReference type="AlphaFoldDB" id="A0A6S6TNC7"/>